<evidence type="ECO:0000313" key="1">
    <source>
        <dbReference type="EMBL" id="OZI55261.1"/>
    </source>
</evidence>
<dbReference type="InterPro" id="IPR010287">
    <property type="entry name" value="DUF892_YciF-like"/>
</dbReference>
<name>A0A261U137_9BORD</name>
<proteinExistence type="predicted"/>
<dbReference type="Proteomes" id="UP000216913">
    <property type="component" value="Unassembled WGS sequence"/>
</dbReference>
<dbReference type="Pfam" id="PF05974">
    <property type="entry name" value="DUF892"/>
    <property type="match status" value="1"/>
</dbReference>
<organism evidence="1 2">
    <name type="scientific">Bordetella genomosp. 5</name>
    <dbReference type="NCBI Taxonomy" id="1395608"/>
    <lineage>
        <taxon>Bacteria</taxon>
        <taxon>Pseudomonadati</taxon>
        <taxon>Pseudomonadota</taxon>
        <taxon>Betaproteobacteria</taxon>
        <taxon>Burkholderiales</taxon>
        <taxon>Alcaligenaceae</taxon>
        <taxon>Bordetella</taxon>
    </lineage>
</organism>
<gene>
    <name evidence="1" type="ORF">CAL25_02265</name>
</gene>
<dbReference type="SUPFAM" id="SSF47240">
    <property type="entry name" value="Ferritin-like"/>
    <property type="match status" value="1"/>
</dbReference>
<dbReference type="Gene3D" id="1.20.1260.10">
    <property type="match status" value="1"/>
</dbReference>
<dbReference type="AlphaFoldDB" id="A0A261U137"/>
<evidence type="ECO:0000313" key="2">
    <source>
        <dbReference type="Proteomes" id="UP000216913"/>
    </source>
</evidence>
<sequence>MTEREYDRAREHVLDWLRDAHAMEEQAETMLTSMAGRLKNYPELEARIRQHIEETRNQAERVRGCIERLGGDTSMMKDMAAKAMATMQGFAGAMASDEVVKGSMFSYAFENMEIAAYKNIIAGARFVGDTETARVCEDILQEELAMSAWIDQHADQVVAQFLEMSRRAPDEAKR</sequence>
<reference evidence="1 2" key="1">
    <citation type="submission" date="2017-05" db="EMBL/GenBank/DDBJ databases">
        <title>Complete and WGS of Bordetella genogroups.</title>
        <authorList>
            <person name="Spilker T."/>
            <person name="LiPuma J."/>
        </authorList>
    </citation>
    <scope>NUCLEOTIDE SEQUENCE [LARGE SCALE GENOMIC DNA]</scope>
    <source>
        <strain evidence="1 2">AU10456</strain>
    </source>
</reference>
<protein>
    <submittedName>
        <fullName evidence="1">Uncharacterized protein</fullName>
    </submittedName>
</protein>
<comment type="caution">
    <text evidence="1">The sequence shown here is derived from an EMBL/GenBank/DDBJ whole genome shotgun (WGS) entry which is preliminary data.</text>
</comment>
<dbReference type="InterPro" id="IPR012347">
    <property type="entry name" value="Ferritin-like"/>
</dbReference>
<dbReference type="EMBL" id="NEVP01000001">
    <property type="protein sequence ID" value="OZI55261.1"/>
    <property type="molecule type" value="Genomic_DNA"/>
</dbReference>
<keyword evidence="2" id="KW-1185">Reference proteome</keyword>
<dbReference type="RefSeq" id="WP_094798314.1">
    <property type="nucleotide sequence ID" value="NZ_NEVN01000001.1"/>
</dbReference>
<dbReference type="CDD" id="cd00657">
    <property type="entry name" value="Ferritin_like"/>
    <property type="match status" value="1"/>
</dbReference>
<dbReference type="OrthoDB" id="7273732at2"/>
<dbReference type="InterPro" id="IPR009078">
    <property type="entry name" value="Ferritin-like_SF"/>
</dbReference>
<accession>A0A261U137</accession>